<name>A0ABX0KEH6_9PROT</name>
<accession>A0ABX0KEH6</accession>
<evidence type="ECO:0008006" key="3">
    <source>
        <dbReference type="Google" id="ProtNLM"/>
    </source>
</evidence>
<proteinExistence type="predicted"/>
<dbReference type="RefSeq" id="WP_173577849.1">
    <property type="nucleotide sequence ID" value="NZ_WOSW01000025.1"/>
</dbReference>
<protein>
    <recommendedName>
        <fullName evidence="3">DUF2635 domain-containing protein</fullName>
    </recommendedName>
</protein>
<sequence>MTPVKVADGRRVLDQTGRVVPSGQTVEVDEKCLFWAALIRCGDLVAVPVKPGKGKNS</sequence>
<reference evidence="1 2" key="1">
    <citation type="journal article" date="2020" name="Int. J. Syst. Evol. Microbiol.">
        <title>Novel acetic acid bacteria from cider fermentations: Acetobacter conturbans sp. nov. and Acetobacter fallax sp. nov.</title>
        <authorList>
            <person name="Sombolestani A.S."/>
            <person name="Cleenwerck I."/>
            <person name="Cnockaert M."/>
            <person name="Borremans W."/>
            <person name="Wieme A.D."/>
            <person name="De Vuyst L."/>
            <person name="Vandamme P."/>
        </authorList>
    </citation>
    <scope>NUCLEOTIDE SEQUENCE [LARGE SCALE GENOMIC DNA]</scope>
    <source>
        <strain evidence="1 2">LMG 1637</strain>
    </source>
</reference>
<organism evidence="1 2">
    <name type="scientific">Acetobacter fallax</name>
    <dbReference type="NCBI Taxonomy" id="1737473"/>
    <lineage>
        <taxon>Bacteria</taxon>
        <taxon>Pseudomonadati</taxon>
        <taxon>Pseudomonadota</taxon>
        <taxon>Alphaproteobacteria</taxon>
        <taxon>Acetobacterales</taxon>
        <taxon>Acetobacteraceae</taxon>
        <taxon>Acetobacter</taxon>
    </lineage>
</organism>
<dbReference type="EMBL" id="WOSW01000025">
    <property type="protein sequence ID" value="NHO33328.1"/>
    <property type="molecule type" value="Genomic_DNA"/>
</dbReference>
<evidence type="ECO:0000313" key="2">
    <source>
        <dbReference type="Proteomes" id="UP000615326"/>
    </source>
</evidence>
<gene>
    <name evidence="1" type="ORF">GOB84_12285</name>
</gene>
<keyword evidence="2" id="KW-1185">Reference proteome</keyword>
<dbReference type="Proteomes" id="UP000615326">
    <property type="component" value="Unassembled WGS sequence"/>
</dbReference>
<comment type="caution">
    <text evidence="1">The sequence shown here is derived from an EMBL/GenBank/DDBJ whole genome shotgun (WGS) entry which is preliminary data.</text>
</comment>
<evidence type="ECO:0000313" key="1">
    <source>
        <dbReference type="EMBL" id="NHO33328.1"/>
    </source>
</evidence>